<gene>
    <name evidence="14" type="primary">ddl</name>
    <name evidence="19" type="ORF">BHV66_02330</name>
</gene>
<dbReference type="GO" id="GO:0005737">
    <property type="term" value="C:cytoplasm"/>
    <property type="evidence" value="ECO:0007669"/>
    <property type="project" value="UniProtKB-SubCell"/>
</dbReference>
<dbReference type="InterPro" id="IPR011761">
    <property type="entry name" value="ATP-grasp"/>
</dbReference>
<dbReference type="Proteomes" id="UP000187417">
    <property type="component" value="Unassembled WGS sequence"/>
</dbReference>
<dbReference type="Gene3D" id="3.30.470.20">
    <property type="entry name" value="ATP-grasp fold, B domain"/>
    <property type="match status" value="1"/>
</dbReference>
<evidence type="ECO:0000256" key="5">
    <source>
        <dbReference type="ARBA" id="ARBA00022490"/>
    </source>
</evidence>
<comment type="caution">
    <text evidence="19">The sequence shown here is derived from an EMBL/GenBank/DDBJ whole genome shotgun (WGS) entry which is preliminary data.</text>
</comment>
<comment type="similarity">
    <text evidence="3 14">Belongs to the D-alanine--D-alanine ligase family.</text>
</comment>
<feature type="binding site" evidence="16">
    <location>
        <position position="277"/>
    </location>
    <ligand>
        <name>Mg(2+)</name>
        <dbReference type="ChEBI" id="CHEBI:18420"/>
        <label>1</label>
    </ligand>
</feature>
<dbReference type="SUPFAM" id="SSF52440">
    <property type="entry name" value="PreATP-grasp domain"/>
    <property type="match status" value="1"/>
</dbReference>
<dbReference type="Pfam" id="PF01820">
    <property type="entry name" value="Dala_Dala_lig_N"/>
    <property type="match status" value="1"/>
</dbReference>
<feature type="binding site" evidence="16">
    <location>
        <position position="290"/>
    </location>
    <ligand>
        <name>Mg(2+)</name>
        <dbReference type="ChEBI" id="CHEBI:18420"/>
        <label>2</label>
    </ligand>
</feature>
<dbReference type="GO" id="GO:0046872">
    <property type="term" value="F:metal ion binding"/>
    <property type="evidence" value="ECO:0007669"/>
    <property type="project" value="UniProtKB-KW"/>
</dbReference>
<comment type="pathway">
    <text evidence="14">Cell wall biogenesis; peptidoglycan biosynthesis.</text>
</comment>
<organism evidence="19 20">
    <name type="scientific">Alistipes putredinis</name>
    <dbReference type="NCBI Taxonomy" id="28117"/>
    <lineage>
        <taxon>Bacteria</taxon>
        <taxon>Pseudomonadati</taxon>
        <taxon>Bacteroidota</taxon>
        <taxon>Bacteroidia</taxon>
        <taxon>Bacteroidales</taxon>
        <taxon>Rikenellaceae</taxon>
        <taxon>Alistipes</taxon>
    </lineage>
</organism>
<sequence length="331" mass="36655">MKRLNIALMAGGDSSEREIALQSAAQIASALDPAKYDITLIDLHGRDWHYTSPDGRQWQVDKNDFSITIDGDRKTFDYSLILIHGTPGENGRLQGYLDMMGIPYSSCSMTSSVVTFDKITTKRTVAEFGIPLARGFFFGRDSRIDPKEIVRTLGLPVFVKPNASGSSFGVTKVKSEADILPAVAEAFTESDEILIEECIRGREMGCGMLIAKGREYIFPITEIVSKKEFFDYEAKYTAGCSDEITPADIAPEIKAELNRLTALAYKACRCRGVVRVDFIVTPEGKPYLIEINSIPGMSGGSIVPKQVREAGMTLGELYDLIIEDTYDRDRR</sequence>
<evidence type="ECO:0000256" key="8">
    <source>
        <dbReference type="ARBA" id="ARBA00022741"/>
    </source>
</evidence>
<accession>A0A1Q6FBE4</accession>
<dbReference type="NCBIfam" id="TIGR01205">
    <property type="entry name" value="D_ala_D_alaTIGR"/>
    <property type="match status" value="1"/>
</dbReference>
<keyword evidence="10 14" id="KW-0133">Cell shape</keyword>
<dbReference type="Pfam" id="PF07478">
    <property type="entry name" value="Dala_Dala_lig_C"/>
    <property type="match status" value="1"/>
</dbReference>
<dbReference type="GO" id="GO:0008716">
    <property type="term" value="F:D-alanine-D-alanine ligase activity"/>
    <property type="evidence" value="ECO:0007669"/>
    <property type="project" value="UniProtKB-UniRule"/>
</dbReference>
<keyword evidence="6 14" id="KW-0436">Ligase</keyword>
<dbReference type="EMBL" id="MNQH01000002">
    <property type="protein sequence ID" value="OKY96186.1"/>
    <property type="molecule type" value="Genomic_DNA"/>
</dbReference>
<proteinExistence type="inferred from homology"/>
<evidence type="ECO:0000256" key="12">
    <source>
        <dbReference type="ARBA" id="ARBA00023316"/>
    </source>
</evidence>
<keyword evidence="5 14" id="KW-0963">Cytoplasm</keyword>
<evidence type="ECO:0000256" key="3">
    <source>
        <dbReference type="ARBA" id="ARBA00010871"/>
    </source>
</evidence>
<evidence type="ECO:0000256" key="9">
    <source>
        <dbReference type="ARBA" id="ARBA00022840"/>
    </source>
</evidence>
<keyword evidence="16" id="KW-0460">Magnesium</keyword>
<evidence type="ECO:0000256" key="11">
    <source>
        <dbReference type="ARBA" id="ARBA00022984"/>
    </source>
</evidence>
<dbReference type="UniPathway" id="UPA00219"/>
<dbReference type="GO" id="GO:0009252">
    <property type="term" value="P:peptidoglycan biosynthetic process"/>
    <property type="evidence" value="ECO:0007669"/>
    <property type="project" value="UniProtKB-UniRule"/>
</dbReference>
<feature type="active site" evidence="15">
    <location>
        <position position="166"/>
    </location>
</feature>
<dbReference type="InterPro" id="IPR011095">
    <property type="entry name" value="Dala_Dala_lig_C"/>
</dbReference>
<name>A0A1Q6FBE4_9BACT</name>
<dbReference type="PROSITE" id="PS00843">
    <property type="entry name" value="DALA_DALA_LIGASE_1"/>
    <property type="match status" value="1"/>
</dbReference>
<evidence type="ECO:0000256" key="2">
    <source>
        <dbReference type="ARBA" id="ARBA00004496"/>
    </source>
</evidence>
<dbReference type="InterPro" id="IPR011127">
    <property type="entry name" value="Dala_Dala_lig_N"/>
</dbReference>
<dbReference type="NCBIfam" id="NF002378">
    <property type="entry name" value="PRK01372.1"/>
    <property type="match status" value="1"/>
</dbReference>
<dbReference type="InterPro" id="IPR000291">
    <property type="entry name" value="D-Ala_lig_Van_CS"/>
</dbReference>
<dbReference type="PROSITE" id="PS50975">
    <property type="entry name" value="ATP_GRASP"/>
    <property type="match status" value="1"/>
</dbReference>
<evidence type="ECO:0000313" key="20">
    <source>
        <dbReference type="Proteomes" id="UP000187417"/>
    </source>
</evidence>
<comment type="cofactor">
    <cofactor evidence="1">
        <name>Mn(2+)</name>
        <dbReference type="ChEBI" id="CHEBI:29035"/>
    </cofactor>
</comment>
<feature type="binding site" evidence="16">
    <location>
        <position position="290"/>
    </location>
    <ligand>
        <name>Mg(2+)</name>
        <dbReference type="ChEBI" id="CHEBI:18420"/>
        <label>1</label>
    </ligand>
</feature>
<comment type="subcellular location">
    <subcellularLocation>
        <location evidence="2 14">Cytoplasm</location>
    </subcellularLocation>
</comment>
<evidence type="ECO:0000256" key="1">
    <source>
        <dbReference type="ARBA" id="ARBA00001936"/>
    </source>
</evidence>
<evidence type="ECO:0000256" key="13">
    <source>
        <dbReference type="ARBA" id="ARBA00047614"/>
    </source>
</evidence>
<dbReference type="STRING" id="28117.BHV66_02330"/>
<dbReference type="SUPFAM" id="SSF56059">
    <property type="entry name" value="Glutathione synthetase ATP-binding domain-like"/>
    <property type="match status" value="1"/>
</dbReference>
<feature type="domain" description="ATP-grasp" evidence="18">
    <location>
        <begin position="122"/>
        <end position="323"/>
    </location>
</feature>
<evidence type="ECO:0000256" key="7">
    <source>
        <dbReference type="ARBA" id="ARBA00022723"/>
    </source>
</evidence>
<feature type="active site" evidence="15">
    <location>
        <position position="301"/>
    </location>
</feature>
<dbReference type="InterPro" id="IPR013815">
    <property type="entry name" value="ATP_grasp_subdomain_1"/>
</dbReference>
<dbReference type="GO" id="GO:0071555">
    <property type="term" value="P:cell wall organization"/>
    <property type="evidence" value="ECO:0007669"/>
    <property type="project" value="UniProtKB-KW"/>
</dbReference>
<dbReference type="GO" id="GO:0008360">
    <property type="term" value="P:regulation of cell shape"/>
    <property type="evidence" value="ECO:0007669"/>
    <property type="project" value="UniProtKB-KW"/>
</dbReference>
<dbReference type="RefSeq" id="WP_278339000.1">
    <property type="nucleotide sequence ID" value="NZ_CAJJWD010000008.1"/>
</dbReference>
<evidence type="ECO:0000256" key="17">
    <source>
        <dbReference type="PROSITE-ProRule" id="PRU00409"/>
    </source>
</evidence>
<dbReference type="AlphaFoldDB" id="A0A1Q6FBE4"/>
<dbReference type="Gene3D" id="3.30.1490.20">
    <property type="entry name" value="ATP-grasp fold, A domain"/>
    <property type="match status" value="1"/>
</dbReference>
<evidence type="ECO:0000256" key="10">
    <source>
        <dbReference type="ARBA" id="ARBA00022960"/>
    </source>
</evidence>
<dbReference type="PIRSF" id="PIRSF039102">
    <property type="entry name" value="Ddl/VanB"/>
    <property type="match status" value="1"/>
</dbReference>
<dbReference type="InterPro" id="IPR016185">
    <property type="entry name" value="PreATP-grasp_dom_sf"/>
</dbReference>
<dbReference type="Gene3D" id="3.40.50.20">
    <property type="match status" value="1"/>
</dbReference>
<evidence type="ECO:0000256" key="6">
    <source>
        <dbReference type="ARBA" id="ARBA00022598"/>
    </source>
</evidence>
<dbReference type="GO" id="GO:0005524">
    <property type="term" value="F:ATP binding"/>
    <property type="evidence" value="ECO:0007669"/>
    <property type="project" value="UniProtKB-UniRule"/>
</dbReference>
<keyword evidence="7 16" id="KW-0479">Metal-binding</keyword>
<dbReference type="EC" id="6.3.2.4" evidence="4 14"/>
<keyword evidence="8 17" id="KW-0547">Nucleotide-binding</keyword>
<dbReference type="PANTHER" id="PTHR23132">
    <property type="entry name" value="D-ALANINE--D-ALANINE LIGASE"/>
    <property type="match status" value="1"/>
</dbReference>
<evidence type="ECO:0000256" key="4">
    <source>
        <dbReference type="ARBA" id="ARBA00012216"/>
    </source>
</evidence>
<comment type="catalytic activity">
    <reaction evidence="13 14">
        <text>2 D-alanine + ATP = D-alanyl-D-alanine + ADP + phosphate + H(+)</text>
        <dbReference type="Rhea" id="RHEA:11224"/>
        <dbReference type="ChEBI" id="CHEBI:15378"/>
        <dbReference type="ChEBI" id="CHEBI:30616"/>
        <dbReference type="ChEBI" id="CHEBI:43474"/>
        <dbReference type="ChEBI" id="CHEBI:57416"/>
        <dbReference type="ChEBI" id="CHEBI:57822"/>
        <dbReference type="ChEBI" id="CHEBI:456216"/>
        <dbReference type="EC" id="6.3.2.4"/>
    </reaction>
</comment>
<dbReference type="NCBIfam" id="NF002527">
    <property type="entry name" value="PRK01966.1-3"/>
    <property type="match status" value="1"/>
</dbReference>
<keyword evidence="9 17" id="KW-0067">ATP-binding</keyword>
<dbReference type="InterPro" id="IPR005905">
    <property type="entry name" value="D_ala_D_ala"/>
</dbReference>
<evidence type="ECO:0000256" key="14">
    <source>
        <dbReference type="HAMAP-Rule" id="MF_00047"/>
    </source>
</evidence>
<protein>
    <recommendedName>
        <fullName evidence="4 14">D-alanine--D-alanine ligase</fullName>
        <ecNumber evidence="4 14">6.3.2.4</ecNumber>
    </recommendedName>
    <alternativeName>
        <fullName evidence="14">D-Ala-D-Ala ligase</fullName>
    </alternativeName>
    <alternativeName>
        <fullName evidence="14">D-alanylalanine synthetase</fullName>
    </alternativeName>
</protein>
<keyword evidence="16" id="KW-0464">Manganese</keyword>
<evidence type="ECO:0000259" key="18">
    <source>
        <dbReference type="PROSITE" id="PS50975"/>
    </source>
</evidence>
<dbReference type="HAMAP" id="MF_00047">
    <property type="entry name" value="Dala_Dala_lig"/>
    <property type="match status" value="1"/>
</dbReference>
<feature type="binding site" evidence="16">
    <location>
        <position position="292"/>
    </location>
    <ligand>
        <name>Mg(2+)</name>
        <dbReference type="ChEBI" id="CHEBI:18420"/>
        <label>2</label>
    </ligand>
</feature>
<comment type="cofactor">
    <cofactor evidence="16">
        <name>Mg(2+)</name>
        <dbReference type="ChEBI" id="CHEBI:18420"/>
    </cofactor>
    <cofactor evidence="16">
        <name>Mn(2+)</name>
        <dbReference type="ChEBI" id="CHEBI:29035"/>
    </cofactor>
    <text evidence="16">Binds 2 magnesium or manganese ions per subunit.</text>
</comment>
<dbReference type="PANTHER" id="PTHR23132:SF23">
    <property type="entry name" value="D-ALANINE--D-ALANINE LIGASE B"/>
    <property type="match status" value="1"/>
</dbReference>
<evidence type="ECO:0000313" key="19">
    <source>
        <dbReference type="EMBL" id="OKY96186.1"/>
    </source>
</evidence>
<dbReference type="SMART" id="SM01209">
    <property type="entry name" value="GARS_A"/>
    <property type="match status" value="1"/>
</dbReference>
<reference evidence="19 20" key="1">
    <citation type="journal article" date="2016" name="Nat. Biotechnol.">
        <title>Measurement of bacterial replication rates in microbial communities.</title>
        <authorList>
            <person name="Brown C.T."/>
            <person name="Olm M.R."/>
            <person name="Thomas B.C."/>
            <person name="Banfield J.F."/>
        </authorList>
    </citation>
    <scope>NUCLEOTIDE SEQUENCE [LARGE SCALE GENOMIC DNA]</scope>
    <source>
        <strain evidence="19">CAG:67_53_122</strain>
    </source>
</reference>
<evidence type="ECO:0000256" key="15">
    <source>
        <dbReference type="PIRSR" id="PIRSR039102-1"/>
    </source>
</evidence>
<keyword evidence="11 14" id="KW-0573">Peptidoglycan synthesis</keyword>
<comment type="function">
    <text evidence="14">Cell wall formation.</text>
</comment>
<keyword evidence="12 14" id="KW-0961">Cell wall biogenesis/degradation</keyword>
<evidence type="ECO:0000256" key="16">
    <source>
        <dbReference type="PIRSR" id="PIRSR039102-3"/>
    </source>
</evidence>
<feature type="active site" evidence="15">
    <location>
        <position position="16"/>
    </location>
</feature>